<keyword evidence="6 19" id="KW-0679">Respiratory chain</keyword>
<evidence type="ECO:0000256" key="5">
    <source>
        <dbReference type="ARBA" id="ARBA00022617"/>
    </source>
</evidence>
<evidence type="ECO:0000256" key="15">
    <source>
        <dbReference type="ARBA" id="ARBA00023136"/>
    </source>
</evidence>
<dbReference type="AlphaFoldDB" id="A0A886RK36"/>
<organism evidence="22">
    <name type="scientific">Pygmaeocidaris prionigera</name>
    <dbReference type="NCBI Taxonomy" id="2803191"/>
    <lineage>
        <taxon>Eukaryota</taxon>
        <taxon>Metazoa</taxon>
        <taxon>Echinodermata</taxon>
        <taxon>Eleutherozoa</taxon>
        <taxon>Echinozoa</taxon>
        <taxon>Echinoidea</taxon>
        <taxon>Euechinoidea</taxon>
        <taxon>Echinacea</taxon>
        <taxon>Arbacioida</taxon>
        <taxon>Arbaciidae</taxon>
        <taxon>Pygmaeocidaris</taxon>
    </lineage>
</organism>
<feature type="transmembrane region" description="Helical" evidence="19">
    <location>
        <begin position="116"/>
        <end position="135"/>
    </location>
</feature>
<dbReference type="GO" id="GO:0006122">
    <property type="term" value="P:mitochondrial electron transport, ubiquinol to cytochrome c"/>
    <property type="evidence" value="ECO:0007669"/>
    <property type="project" value="TreeGrafter"/>
</dbReference>
<dbReference type="InterPro" id="IPR016174">
    <property type="entry name" value="Di-haem_cyt_TM"/>
</dbReference>
<keyword evidence="8 18" id="KW-0479">Metal-binding</keyword>
<dbReference type="InterPro" id="IPR048259">
    <property type="entry name" value="Cytochrome_b_N_euk/bac"/>
</dbReference>
<dbReference type="SUPFAM" id="SSF81648">
    <property type="entry name" value="a domain/subunit of cytochrome bc1 complex (Ubiquinol-cytochrome c reductase)"/>
    <property type="match status" value="1"/>
</dbReference>
<evidence type="ECO:0000256" key="13">
    <source>
        <dbReference type="ARBA" id="ARBA00023075"/>
    </source>
</evidence>
<feature type="transmembrane region" description="Helical" evidence="19">
    <location>
        <begin position="320"/>
        <end position="339"/>
    </location>
</feature>
<evidence type="ECO:0000256" key="3">
    <source>
        <dbReference type="ARBA" id="ARBA00013531"/>
    </source>
</evidence>
<keyword evidence="14 19" id="KW-0496">Mitochondrion</keyword>
<dbReference type="Pfam" id="PF00033">
    <property type="entry name" value="Cytochrome_B"/>
    <property type="match status" value="1"/>
</dbReference>
<proteinExistence type="inferred from homology"/>
<evidence type="ECO:0000256" key="12">
    <source>
        <dbReference type="ARBA" id="ARBA00023004"/>
    </source>
</evidence>
<dbReference type="CDD" id="cd00284">
    <property type="entry name" value="Cytochrome_b_N"/>
    <property type="match status" value="1"/>
</dbReference>
<protein>
    <recommendedName>
        <fullName evidence="3 19">Cytochrome b</fullName>
    </recommendedName>
</protein>
<dbReference type="PANTHER" id="PTHR19271:SF16">
    <property type="entry name" value="CYTOCHROME B"/>
    <property type="match status" value="1"/>
</dbReference>
<dbReference type="Gene3D" id="1.20.810.10">
    <property type="entry name" value="Cytochrome Bc1 Complex, Chain C"/>
    <property type="match status" value="1"/>
</dbReference>
<keyword evidence="5 18" id="KW-0349">Heme</keyword>
<dbReference type="FunFam" id="1.20.810.10:FF:000002">
    <property type="entry name" value="Cytochrome b"/>
    <property type="match status" value="1"/>
</dbReference>
<keyword evidence="15 19" id="KW-0472">Membrane</keyword>
<comment type="subcellular location">
    <subcellularLocation>
        <location evidence="2">Mitochondrion inner membrane</location>
        <topology evidence="2">Multi-pass membrane protein</topology>
    </subcellularLocation>
</comment>
<evidence type="ECO:0000256" key="14">
    <source>
        <dbReference type="ARBA" id="ARBA00023128"/>
    </source>
</evidence>
<dbReference type="GO" id="GO:0046872">
    <property type="term" value="F:metal ion binding"/>
    <property type="evidence" value="ECO:0007669"/>
    <property type="project" value="UniProtKB-UniRule"/>
</dbReference>
<comment type="cofactor">
    <cofactor evidence="18">
        <name>heme</name>
        <dbReference type="ChEBI" id="CHEBI:30413"/>
    </cofactor>
    <text evidence="18">Binds 2 heme groups non-covalently.</text>
</comment>
<keyword evidence="9" id="KW-0999">Mitochondrion inner membrane</keyword>
<feature type="transmembrane region" description="Helical" evidence="19">
    <location>
        <begin position="179"/>
        <end position="201"/>
    </location>
</feature>
<dbReference type="InterPro" id="IPR027387">
    <property type="entry name" value="Cytb/b6-like_sf"/>
</dbReference>
<sequence>MAGPLRKEHPLLRILNNTFVDLPLPTNLSIWWNFGSLLGLCLIIQIVTGIFLAMHYTAHVDLAFASVSHICRDVNYGWMLRNIHANCASLFFVCMYCHIGRGLYYGSYNKVETWNVGVILFLLTILTAFMGYVLVWGQMSFWAATVITNLVSAIPYIGVTIVQWIWGGFSVDQATLARFFVFHFLFPFIIAALSIIHLFFLHHSGANNPTGLNSNYDKAPFHTYYSTKDIVGFVVLLTALLTLAFLFPGALNDPENFIPANPLVTPLHIQPEWYFLFAYAILRSIPNKLGGVIALVAAILVLFLVPHLNTAKVESNAFRPFSQIAFWCLVATFLILTWIGKQPVEYPYVLLGQVASTIYFGIFLFVFPLVSYIEGKLVFD</sequence>
<feature type="domain" description="Cytochrome b/b6 C-terminal region profile" evidence="21">
    <location>
        <begin position="211"/>
        <end position="380"/>
    </location>
</feature>
<keyword evidence="7 19" id="KW-0812">Transmembrane</keyword>
<dbReference type="CDD" id="cd00290">
    <property type="entry name" value="cytochrome_b_C"/>
    <property type="match status" value="1"/>
</dbReference>
<feature type="transmembrane region" description="Helical" evidence="19">
    <location>
        <begin position="230"/>
        <end position="251"/>
    </location>
</feature>
<keyword evidence="11 19" id="KW-1133">Transmembrane helix</keyword>
<dbReference type="InterPro" id="IPR036150">
    <property type="entry name" value="Cyt_b/b6_C_sf"/>
</dbReference>
<feature type="binding site" description="axial binding residue" evidence="18">
    <location>
        <position position="197"/>
    </location>
    <ligand>
        <name>heme b</name>
        <dbReference type="ChEBI" id="CHEBI:60344"/>
        <label>b566</label>
    </ligand>
    <ligandPart>
        <name>Fe</name>
        <dbReference type="ChEBI" id="CHEBI:18248"/>
    </ligandPart>
</feature>
<comment type="cofactor">
    <cofactor evidence="19">
        <name>heme b</name>
        <dbReference type="ChEBI" id="CHEBI:60344"/>
    </cofactor>
    <text evidence="19">Binds 2 heme groups non-covalently.</text>
</comment>
<dbReference type="PROSITE" id="PS51003">
    <property type="entry name" value="CYTB_CTER"/>
    <property type="match status" value="1"/>
</dbReference>
<dbReference type="GO" id="GO:0008121">
    <property type="term" value="F:quinol-cytochrome-c reductase activity"/>
    <property type="evidence" value="ECO:0007669"/>
    <property type="project" value="InterPro"/>
</dbReference>
<reference evidence="22" key="1">
    <citation type="submission" date="2020-12" db="EMBL/GenBank/DDBJ databases">
        <title>The complete mitochondrial genome of Pygmaeocidaris prionigera (Arbacoida: Arbaciidae) from deep-sea in the South China Sea Jieying Na, Hong Cheng, Chunsheng Wang, Dongsheng Zhang.</title>
        <authorList>
            <person name="Na J."/>
            <person name="Cheng H."/>
            <person name="Wang C."/>
            <person name="Zhang D."/>
        </authorList>
    </citation>
    <scope>NUCLEOTIDE SEQUENCE</scope>
</reference>
<dbReference type="InterPro" id="IPR030689">
    <property type="entry name" value="Cytochrome_b"/>
</dbReference>
<comment type="function">
    <text evidence="1 19">Component of the ubiquinol-cytochrome c reductase complex (complex III or cytochrome b-c1 complex) that is part of the mitochondrial respiratory chain. The b-c1 complex mediates electron transfer from ubiquinol to cytochrome c. Contributes to the generation of a proton gradient across the mitochondrial membrane that is then used for ATP synthesis.</text>
</comment>
<feature type="transmembrane region" description="Helical" evidence="19">
    <location>
        <begin position="83"/>
        <end position="104"/>
    </location>
</feature>
<evidence type="ECO:0000256" key="6">
    <source>
        <dbReference type="ARBA" id="ARBA00022660"/>
    </source>
</evidence>
<dbReference type="GO" id="GO:0005743">
    <property type="term" value="C:mitochondrial inner membrane"/>
    <property type="evidence" value="ECO:0007669"/>
    <property type="project" value="UniProtKB-SubCell"/>
</dbReference>
<dbReference type="GeneID" id="67148286"/>
<feature type="binding site" evidence="17">
    <location>
        <position position="202"/>
    </location>
    <ligand>
        <name>a ubiquinone</name>
        <dbReference type="ChEBI" id="CHEBI:16389"/>
    </ligand>
</feature>
<evidence type="ECO:0000256" key="7">
    <source>
        <dbReference type="ARBA" id="ARBA00022692"/>
    </source>
</evidence>
<keyword evidence="12 18" id="KW-0408">Iron</keyword>
<dbReference type="EMBL" id="MW354512">
    <property type="protein sequence ID" value="QQV69858.1"/>
    <property type="molecule type" value="Genomic_DNA"/>
</dbReference>
<feature type="transmembrane region" description="Helical" evidence="19">
    <location>
        <begin position="142"/>
        <end position="167"/>
    </location>
</feature>
<gene>
    <name evidence="22" type="primary">CYTB</name>
</gene>
<dbReference type="InterPro" id="IPR048260">
    <property type="entry name" value="Cytochrome_b_C_euk/bac"/>
</dbReference>
<dbReference type="PIRSF" id="PIRSF038885">
    <property type="entry name" value="COB"/>
    <property type="match status" value="1"/>
</dbReference>
<evidence type="ECO:0000256" key="10">
    <source>
        <dbReference type="ARBA" id="ARBA00022982"/>
    </source>
</evidence>
<evidence type="ECO:0000256" key="18">
    <source>
        <dbReference type="PIRSR" id="PIRSR038885-2"/>
    </source>
</evidence>
<evidence type="ECO:0000259" key="21">
    <source>
        <dbReference type="PROSITE" id="PS51003"/>
    </source>
</evidence>
<dbReference type="InterPro" id="IPR005797">
    <property type="entry name" value="Cyt_b/b6_N"/>
</dbReference>
<dbReference type="PANTHER" id="PTHR19271">
    <property type="entry name" value="CYTOCHROME B"/>
    <property type="match status" value="1"/>
</dbReference>
<evidence type="ECO:0000256" key="2">
    <source>
        <dbReference type="ARBA" id="ARBA00004448"/>
    </source>
</evidence>
<dbReference type="GO" id="GO:0045275">
    <property type="term" value="C:respiratory chain complex III"/>
    <property type="evidence" value="ECO:0007669"/>
    <property type="project" value="InterPro"/>
</dbReference>
<dbReference type="RefSeq" id="YP_010148954.1">
    <property type="nucleotide sequence ID" value="NC_057116.1"/>
</dbReference>
<feature type="binding site" description="axial binding residue" evidence="18">
    <location>
        <position position="84"/>
    </location>
    <ligand>
        <name>heme b</name>
        <dbReference type="ChEBI" id="CHEBI:60344"/>
        <label>b562</label>
    </ligand>
    <ligandPart>
        <name>Fe</name>
        <dbReference type="ChEBI" id="CHEBI:18248"/>
    </ligandPart>
</feature>
<dbReference type="SUPFAM" id="SSF81342">
    <property type="entry name" value="Transmembrane di-heme cytochromes"/>
    <property type="match status" value="1"/>
</dbReference>
<evidence type="ECO:0000256" key="19">
    <source>
        <dbReference type="RuleBase" id="RU362117"/>
    </source>
</evidence>
<comment type="similarity">
    <text evidence="16 19">Belongs to the cytochrome b family.</text>
</comment>
<evidence type="ECO:0000259" key="20">
    <source>
        <dbReference type="PROSITE" id="PS51002"/>
    </source>
</evidence>
<evidence type="ECO:0000256" key="16">
    <source>
        <dbReference type="ARBA" id="ARBA00061233"/>
    </source>
</evidence>
<dbReference type="CTD" id="4519"/>
<evidence type="ECO:0000256" key="8">
    <source>
        <dbReference type="ARBA" id="ARBA00022723"/>
    </source>
</evidence>
<feature type="transmembrane region" description="Helical" evidence="19">
    <location>
        <begin position="289"/>
        <end position="308"/>
    </location>
</feature>
<feature type="transmembrane region" description="Helical" evidence="19">
    <location>
        <begin position="30"/>
        <end position="54"/>
    </location>
</feature>
<dbReference type="PROSITE" id="PS51002">
    <property type="entry name" value="CYTB_NTER"/>
    <property type="match status" value="1"/>
</dbReference>
<feature type="domain" description="Cytochrome b/b6 N-terminal region profile" evidence="20">
    <location>
        <begin position="1"/>
        <end position="210"/>
    </location>
</feature>
<dbReference type="Pfam" id="PF00032">
    <property type="entry name" value="Cytochrom_B_C"/>
    <property type="match status" value="1"/>
</dbReference>
<evidence type="ECO:0000313" key="22">
    <source>
        <dbReference type="EMBL" id="QQV69858.1"/>
    </source>
</evidence>
<keyword evidence="10 19" id="KW-0249">Electron transport</keyword>
<feature type="binding site" description="axial binding residue" evidence="18">
    <location>
        <position position="98"/>
    </location>
    <ligand>
        <name>heme b</name>
        <dbReference type="ChEBI" id="CHEBI:60344"/>
        <label>b566</label>
    </ligand>
    <ligandPart>
        <name>Fe</name>
        <dbReference type="ChEBI" id="CHEBI:18248"/>
    </ligandPart>
</feature>
<evidence type="ECO:0000256" key="4">
    <source>
        <dbReference type="ARBA" id="ARBA00022448"/>
    </source>
</evidence>
<feature type="binding site" description="axial binding residue" evidence="18">
    <location>
        <position position="183"/>
    </location>
    <ligand>
        <name>heme b</name>
        <dbReference type="ChEBI" id="CHEBI:60344"/>
        <label>b562</label>
    </ligand>
    <ligandPart>
        <name>Fe</name>
        <dbReference type="ChEBI" id="CHEBI:18248"/>
    </ligandPart>
</feature>
<evidence type="ECO:0000256" key="17">
    <source>
        <dbReference type="PIRSR" id="PIRSR038885-1"/>
    </source>
</evidence>
<evidence type="ECO:0000256" key="9">
    <source>
        <dbReference type="ARBA" id="ARBA00022792"/>
    </source>
</evidence>
<geneLocation type="mitochondrion" evidence="22"/>
<keyword evidence="13" id="KW-0830">Ubiquinone</keyword>
<feature type="transmembrane region" description="Helical" evidence="19">
    <location>
        <begin position="346"/>
        <end position="370"/>
    </location>
</feature>
<dbReference type="InterPro" id="IPR005798">
    <property type="entry name" value="Cyt_b/b6_C"/>
</dbReference>
<dbReference type="GO" id="GO:0016491">
    <property type="term" value="F:oxidoreductase activity"/>
    <property type="evidence" value="ECO:0007669"/>
    <property type="project" value="UniProtKB-UniRule"/>
</dbReference>
<name>A0A886RK36_9ECHN</name>
<accession>A0A886RK36</accession>
<keyword evidence="4 19" id="KW-0813">Transport</keyword>
<evidence type="ECO:0000256" key="1">
    <source>
        <dbReference type="ARBA" id="ARBA00002566"/>
    </source>
</evidence>
<evidence type="ECO:0000256" key="11">
    <source>
        <dbReference type="ARBA" id="ARBA00022989"/>
    </source>
</evidence>